<dbReference type="EC" id="2.7.7.12" evidence="3"/>
<evidence type="ECO:0000256" key="8">
    <source>
        <dbReference type="ARBA" id="ARBA00023277"/>
    </source>
</evidence>
<comment type="caution">
    <text evidence="11">The sequence shown here is derived from an EMBL/GenBank/DDBJ whole genome shotgun (WGS) entry which is preliminary data.</text>
</comment>
<feature type="domain" description="Galactose-1-phosphate uridyl transferase N-terminal" evidence="10">
    <location>
        <begin position="60"/>
        <end position="130"/>
    </location>
</feature>
<dbReference type="PROSITE" id="PS00117">
    <property type="entry name" value="GAL_P_UDP_TRANSF_I"/>
    <property type="match status" value="1"/>
</dbReference>
<keyword evidence="5" id="KW-0808">Transferase</keyword>
<evidence type="ECO:0000313" key="11">
    <source>
        <dbReference type="EMBL" id="MCS0634953.1"/>
    </source>
</evidence>
<dbReference type="InterPro" id="IPR001937">
    <property type="entry name" value="GalP_UDPtransf1"/>
</dbReference>
<evidence type="ECO:0000256" key="7">
    <source>
        <dbReference type="ARBA" id="ARBA00023144"/>
    </source>
</evidence>
<dbReference type="SUPFAM" id="SSF54197">
    <property type="entry name" value="HIT-like"/>
    <property type="match status" value="2"/>
</dbReference>
<dbReference type="Pfam" id="PF01087">
    <property type="entry name" value="GalP_UDP_transf"/>
    <property type="match status" value="1"/>
</dbReference>
<name>A0ABT2CC15_9ACTN</name>
<evidence type="ECO:0000313" key="12">
    <source>
        <dbReference type="Proteomes" id="UP001431313"/>
    </source>
</evidence>
<dbReference type="PIRSF" id="PIRSF000808">
    <property type="entry name" value="GalT"/>
    <property type="match status" value="1"/>
</dbReference>
<dbReference type="InterPro" id="IPR019779">
    <property type="entry name" value="GalP_UDPtransf1_His-AS"/>
</dbReference>
<comment type="pathway">
    <text evidence="2">Carbohydrate metabolism; galactose metabolism.</text>
</comment>
<reference evidence="11" key="1">
    <citation type="submission" date="2022-08" db="EMBL/GenBank/DDBJ databases">
        <authorList>
            <person name="Somphong A."/>
            <person name="Phongsopitanun W."/>
        </authorList>
    </citation>
    <scope>NUCLEOTIDE SEQUENCE</scope>
    <source>
        <strain evidence="11">LP05-1</strain>
    </source>
</reference>
<accession>A0ABT2CC15</accession>
<evidence type="ECO:0000256" key="3">
    <source>
        <dbReference type="ARBA" id="ARBA00012384"/>
    </source>
</evidence>
<evidence type="ECO:0000256" key="1">
    <source>
        <dbReference type="ARBA" id="ARBA00001107"/>
    </source>
</evidence>
<keyword evidence="6" id="KW-0548">Nucleotidyltransferase</keyword>
<keyword evidence="12" id="KW-1185">Reference proteome</keyword>
<organism evidence="11 12">
    <name type="scientific">Streptomyces pyxinae</name>
    <dbReference type="NCBI Taxonomy" id="2970734"/>
    <lineage>
        <taxon>Bacteria</taxon>
        <taxon>Bacillati</taxon>
        <taxon>Actinomycetota</taxon>
        <taxon>Actinomycetes</taxon>
        <taxon>Kitasatosporales</taxon>
        <taxon>Streptomycetaceae</taxon>
        <taxon>Streptomyces</taxon>
    </lineage>
</organism>
<evidence type="ECO:0000256" key="6">
    <source>
        <dbReference type="ARBA" id="ARBA00022695"/>
    </source>
</evidence>
<dbReference type="RefSeq" id="WP_258785601.1">
    <property type="nucleotide sequence ID" value="NZ_JANUGQ010000002.1"/>
</dbReference>
<keyword evidence="8" id="KW-0119">Carbohydrate metabolism</keyword>
<dbReference type="PANTHER" id="PTHR11943:SF1">
    <property type="entry name" value="GALACTOSE-1-PHOSPHATE URIDYLYLTRANSFERASE"/>
    <property type="match status" value="1"/>
</dbReference>
<evidence type="ECO:0000256" key="2">
    <source>
        <dbReference type="ARBA" id="ARBA00004947"/>
    </source>
</evidence>
<dbReference type="EMBL" id="JANUGQ010000002">
    <property type="protein sequence ID" value="MCS0634953.1"/>
    <property type="molecule type" value="Genomic_DNA"/>
</dbReference>
<evidence type="ECO:0000256" key="9">
    <source>
        <dbReference type="ARBA" id="ARBA00030549"/>
    </source>
</evidence>
<dbReference type="InterPro" id="IPR005849">
    <property type="entry name" value="GalP_Utransf_N"/>
</dbReference>
<comment type="catalytic activity">
    <reaction evidence="1">
        <text>alpha-D-galactose 1-phosphate + UDP-alpha-D-glucose = alpha-D-glucose 1-phosphate + UDP-alpha-D-galactose</text>
        <dbReference type="Rhea" id="RHEA:13989"/>
        <dbReference type="ChEBI" id="CHEBI:58336"/>
        <dbReference type="ChEBI" id="CHEBI:58601"/>
        <dbReference type="ChEBI" id="CHEBI:58885"/>
        <dbReference type="ChEBI" id="CHEBI:66914"/>
        <dbReference type="EC" id="2.7.7.12"/>
    </reaction>
</comment>
<evidence type="ECO:0000256" key="5">
    <source>
        <dbReference type="ARBA" id="ARBA00022679"/>
    </source>
</evidence>
<dbReference type="InterPro" id="IPR036265">
    <property type="entry name" value="HIT-like_sf"/>
</dbReference>
<proteinExistence type="predicted"/>
<dbReference type="PANTHER" id="PTHR11943">
    <property type="entry name" value="GALACTOSE-1-PHOSPHATE URIDYLYLTRANSFERASE"/>
    <property type="match status" value="1"/>
</dbReference>
<protein>
    <recommendedName>
        <fullName evidence="4">Galactose-1-phosphate uridylyltransferase</fullName>
        <ecNumber evidence="3">2.7.7.12</ecNumber>
    </recommendedName>
    <alternativeName>
        <fullName evidence="9">UDP-glucose--hexose-1-phosphate uridylyltransferase</fullName>
    </alternativeName>
</protein>
<dbReference type="Proteomes" id="UP001431313">
    <property type="component" value="Unassembled WGS sequence"/>
</dbReference>
<sequence length="287" mass="31462">METARTRVDPLTGARVVVAGHRQRRPRTRSEDCPFCPGGLEAPEPYRVRRFPNRWPALGEGRCEVLLYSPDHRASWATMDEAQAERVVELWRECARELGARPDVGYVLLFENRGADAGATVDHPHGQAFGLAEPPPTARAQLDRGGGDCPLCVPPAAGLVVARTGGWTAWVPEAPLYPYALRLAPVRHLPDLGACGPADRRSLASLLVSVAGRVERFFGGPAPYFLWAHQRPVDGGDWPSAHLYLEINVVWRAPGVPRYVAAGELGSGIFFTPQEPEVTARRLREAE</sequence>
<evidence type="ECO:0000256" key="4">
    <source>
        <dbReference type="ARBA" id="ARBA00016340"/>
    </source>
</evidence>
<evidence type="ECO:0000259" key="10">
    <source>
        <dbReference type="Pfam" id="PF01087"/>
    </source>
</evidence>
<keyword evidence="7" id="KW-0299">Galactose metabolism</keyword>
<gene>
    <name evidence="11" type="ORF">NX801_04605</name>
</gene>
<dbReference type="Gene3D" id="3.30.428.10">
    <property type="entry name" value="HIT-like"/>
    <property type="match status" value="2"/>
</dbReference>